<reference evidence="1 2" key="1">
    <citation type="submission" date="2015-12" db="EMBL/GenBank/DDBJ databases">
        <title>The genome of Folsomia candida.</title>
        <authorList>
            <person name="Faddeeva A."/>
            <person name="Derks M.F."/>
            <person name="Anvar Y."/>
            <person name="Smit S."/>
            <person name="Van Straalen N."/>
            <person name="Roelofs D."/>
        </authorList>
    </citation>
    <scope>NUCLEOTIDE SEQUENCE [LARGE SCALE GENOMIC DNA]</scope>
    <source>
        <strain evidence="1 2">VU population</strain>
        <tissue evidence="1">Whole body</tissue>
    </source>
</reference>
<keyword evidence="2" id="KW-1185">Reference proteome</keyword>
<gene>
    <name evidence="1" type="ORF">Fcan01_16380</name>
</gene>
<proteinExistence type="predicted"/>
<sequence length="167" mass="18864">MNAAVWESITQEDRIWFGSPDVNLIVRVQKGETGGKPLVERLFESIPMRISAPTASREVLKENKISNNKEPRINKKPIKAAMQADPETNNDVVVESNGDIIVSGVTEVEIGEADNTAFEHLNPEYYDFIAMYKGWFSYEDNLFPMCKRPKGKNGIGLIFLKKGWIVM</sequence>
<evidence type="ECO:0000313" key="1">
    <source>
        <dbReference type="EMBL" id="OXA49080.1"/>
    </source>
</evidence>
<organism evidence="1 2">
    <name type="scientific">Folsomia candida</name>
    <name type="common">Springtail</name>
    <dbReference type="NCBI Taxonomy" id="158441"/>
    <lineage>
        <taxon>Eukaryota</taxon>
        <taxon>Metazoa</taxon>
        <taxon>Ecdysozoa</taxon>
        <taxon>Arthropoda</taxon>
        <taxon>Hexapoda</taxon>
        <taxon>Collembola</taxon>
        <taxon>Entomobryomorpha</taxon>
        <taxon>Isotomoidea</taxon>
        <taxon>Isotomidae</taxon>
        <taxon>Proisotominae</taxon>
        <taxon>Folsomia</taxon>
    </lineage>
</organism>
<dbReference type="EMBL" id="LNIX01000011">
    <property type="protein sequence ID" value="OXA49080.1"/>
    <property type="molecule type" value="Genomic_DNA"/>
</dbReference>
<name>A0A226DVH3_FOLCA</name>
<accession>A0A226DVH3</accession>
<dbReference type="Proteomes" id="UP000198287">
    <property type="component" value="Unassembled WGS sequence"/>
</dbReference>
<dbReference type="AlphaFoldDB" id="A0A226DVH3"/>
<comment type="caution">
    <text evidence="1">The sequence shown here is derived from an EMBL/GenBank/DDBJ whole genome shotgun (WGS) entry which is preliminary data.</text>
</comment>
<protein>
    <submittedName>
        <fullName evidence="1">Uncharacterized protein</fullName>
    </submittedName>
</protein>
<evidence type="ECO:0000313" key="2">
    <source>
        <dbReference type="Proteomes" id="UP000198287"/>
    </source>
</evidence>